<feature type="signal peptide" evidence="2">
    <location>
        <begin position="1"/>
        <end position="24"/>
    </location>
</feature>
<keyword evidence="2" id="KW-0732">Signal</keyword>
<feature type="transmembrane region" description="Helical" evidence="1">
    <location>
        <begin position="168"/>
        <end position="188"/>
    </location>
</feature>
<feature type="chain" id="PRO_5011982853" description="Transmembrane protein" evidence="2">
    <location>
        <begin position="25"/>
        <end position="302"/>
    </location>
</feature>
<accession>A0A1Q9EYC5</accession>
<keyword evidence="1" id="KW-0472">Membrane</keyword>
<organism evidence="3 4">
    <name type="scientific">Symbiodinium microadriaticum</name>
    <name type="common">Dinoflagellate</name>
    <name type="synonym">Zooxanthella microadriatica</name>
    <dbReference type="NCBI Taxonomy" id="2951"/>
    <lineage>
        <taxon>Eukaryota</taxon>
        <taxon>Sar</taxon>
        <taxon>Alveolata</taxon>
        <taxon>Dinophyceae</taxon>
        <taxon>Suessiales</taxon>
        <taxon>Symbiodiniaceae</taxon>
        <taxon>Symbiodinium</taxon>
    </lineage>
</organism>
<evidence type="ECO:0000313" key="3">
    <source>
        <dbReference type="EMBL" id="OLQ12446.1"/>
    </source>
</evidence>
<gene>
    <name evidence="3" type="ORF">AK812_SmicGene3640</name>
</gene>
<keyword evidence="4" id="KW-1185">Reference proteome</keyword>
<feature type="transmembrane region" description="Helical" evidence="1">
    <location>
        <begin position="101"/>
        <end position="121"/>
    </location>
</feature>
<evidence type="ECO:0008006" key="5">
    <source>
        <dbReference type="Google" id="ProtNLM"/>
    </source>
</evidence>
<name>A0A1Q9EYC5_SYMMI</name>
<protein>
    <recommendedName>
        <fullName evidence="5">Transmembrane protein</fullName>
    </recommendedName>
</protein>
<keyword evidence="1" id="KW-0812">Transmembrane</keyword>
<evidence type="ECO:0000313" key="4">
    <source>
        <dbReference type="Proteomes" id="UP000186817"/>
    </source>
</evidence>
<keyword evidence="1" id="KW-1133">Transmembrane helix</keyword>
<dbReference type="Proteomes" id="UP000186817">
    <property type="component" value="Unassembled WGS sequence"/>
</dbReference>
<dbReference type="OrthoDB" id="427616at2759"/>
<feature type="transmembrane region" description="Helical" evidence="1">
    <location>
        <begin position="142"/>
        <end position="162"/>
    </location>
</feature>
<dbReference type="EMBL" id="LSRX01000043">
    <property type="protein sequence ID" value="OLQ12446.1"/>
    <property type="molecule type" value="Genomic_DNA"/>
</dbReference>
<evidence type="ECO:0000256" key="1">
    <source>
        <dbReference type="SAM" id="Phobius"/>
    </source>
</evidence>
<proteinExistence type="predicted"/>
<sequence>MAISMSLLLRLAALTAFRLPQAAAELCGNSDFDLDTCVSTEEPCGQLPANTDHLTLIGYNTELECVVADLDSATWGICKSGNLTQSHGCTPSNETRRPTEFYIVLGCALVVHVVLLGLVMASSSDSGKSQKLQSGVFWWCHFWASLLGNVFVTSTSIAWGQFQGPMIVVPQLLGFLFATVAVGMVYRVPLSLVKKHRPEWWFTALWLAGIACISYGLVLSYSAVVVALVILGHWFVNGLIQLSLDTLIHILETAWKTWRAGERPEPYQLLLNELVDQPPDRTGPIAQSTGLVLAAQNPSPAA</sequence>
<reference evidence="3 4" key="1">
    <citation type="submission" date="2016-02" db="EMBL/GenBank/DDBJ databases">
        <title>Genome analysis of coral dinoflagellate symbionts highlights evolutionary adaptations to a symbiotic lifestyle.</title>
        <authorList>
            <person name="Aranda M."/>
            <person name="Li Y."/>
            <person name="Liew Y.J."/>
            <person name="Baumgarten S."/>
            <person name="Simakov O."/>
            <person name="Wilson M."/>
            <person name="Piel J."/>
            <person name="Ashoor H."/>
            <person name="Bougouffa S."/>
            <person name="Bajic V.B."/>
            <person name="Ryu T."/>
            <person name="Ravasi T."/>
            <person name="Bayer T."/>
            <person name="Micklem G."/>
            <person name="Kim H."/>
            <person name="Bhak J."/>
            <person name="Lajeunesse T.C."/>
            <person name="Voolstra C.R."/>
        </authorList>
    </citation>
    <scope>NUCLEOTIDE SEQUENCE [LARGE SCALE GENOMIC DNA]</scope>
    <source>
        <strain evidence="3 4">CCMP2467</strain>
    </source>
</reference>
<dbReference type="AlphaFoldDB" id="A0A1Q9EYC5"/>
<evidence type="ECO:0000256" key="2">
    <source>
        <dbReference type="SAM" id="SignalP"/>
    </source>
</evidence>
<feature type="transmembrane region" description="Helical" evidence="1">
    <location>
        <begin position="200"/>
        <end position="218"/>
    </location>
</feature>
<comment type="caution">
    <text evidence="3">The sequence shown here is derived from an EMBL/GenBank/DDBJ whole genome shotgun (WGS) entry which is preliminary data.</text>
</comment>